<dbReference type="KEGG" id="tbv:H9L17_01980"/>
<feature type="transmembrane region" description="Helical" evidence="1">
    <location>
        <begin position="7"/>
        <end position="40"/>
    </location>
</feature>
<evidence type="ECO:0008006" key="4">
    <source>
        <dbReference type="Google" id="ProtNLM"/>
    </source>
</evidence>
<keyword evidence="1" id="KW-0812">Transmembrane</keyword>
<evidence type="ECO:0000256" key="1">
    <source>
        <dbReference type="SAM" id="Phobius"/>
    </source>
</evidence>
<evidence type="ECO:0000313" key="2">
    <source>
        <dbReference type="EMBL" id="QNN46963.1"/>
    </source>
</evidence>
<keyword evidence="1" id="KW-1133">Transmembrane helix</keyword>
<dbReference type="AlphaFoldDB" id="A0A7G9QUD8"/>
<evidence type="ECO:0000313" key="3">
    <source>
        <dbReference type="Proteomes" id="UP000515977"/>
    </source>
</evidence>
<gene>
    <name evidence="2" type="ORF">H9L17_01980</name>
</gene>
<protein>
    <recommendedName>
        <fullName evidence="4">DUF4175 domain-containing protein</fullName>
    </recommendedName>
</protein>
<organism evidence="2 3">
    <name type="scientific">Thermomonas brevis</name>
    <dbReference type="NCBI Taxonomy" id="215691"/>
    <lineage>
        <taxon>Bacteria</taxon>
        <taxon>Pseudomonadati</taxon>
        <taxon>Pseudomonadota</taxon>
        <taxon>Gammaproteobacteria</taxon>
        <taxon>Lysobacterales</taxon>
        <taxon>Lysobacteraceae</taxon>
        <taxon>Thermomonas</taxon>
    </lineage>
</organism>
<reference evidence="2 3" key="1">
    <citation type="submission" date="2020-08" db="EMBL/GenBank/DDBJ databases">
        <title>Genome sequence of Thermomonas brevis KACC 16975T.</title>
        <authorList>
            <person name="Hyun D.-W."/>
            <person name="Bae J.-W."/>
        </authorList>
    </citation>
    <scope>NUCLEOTIDE SEQUENCE [LARGE SCALE GENOMIC DNA]</scope>
    <source>
        <strain evidence="2 3">KACC 16975</strain>
    </source>
</reference>
<dbReference type="EMBL" id="CP060711">
    <property type="protein sequence ID" value="QNN46963.1"/>
    <property type="molecule type" value="Genomic_DNA"/>
</dbReference>
<dbReference type="Proteomes" id="UP000515977">
    <property type="component" value="Chromosome"/>
</dbReference>
<accession>A0A7G9QUD8</accession>
<keyword evidence="1" id="KW-0472">Membrane</keyword>
<keyword evidence="3" id="KW-1185">Reference proteome</keyword>
<proteinExistence type="predicted"/>
<sequence>MSWIGILLLVVAIYAAIKVVGALLKIALWVAILGFAWWYFGPMIGVPFPF</sequence>
<name>A0A7G9QUD8_9GAMM</name>
<dbReference type="RefSeq" id="WP_187570711.1">
    <property type="nucleotide sequence ID" value="NZ_CP060711.1"/>
</dbReference>